<dbReference type="Proteomes" id="UP000291591">
    <property type="component" value="Unassembled WGS sequence"/>
</dbReference>
<protein>
    <submittedName>
        <fullName evidence="2">Uncharacterized protein</fullName>
    </submittedName>
</protein>
<evidence type="ECO:0000313" key="2">
    <source>
        <dbReference type="EMBL" id="RZT88955.1"/>
    </source>
</evidence>
<reference evidence="2 3" key="1">
    <citation type="submission" date="2019-02" db="EMBL/GenBank/DDBJ databases">
        <title>Sequencing the genomes of 1000 actinobacteria strains.</title>
        <authorList>
            <person name="Klenk H.-P."/>
        </authorList>
    </citation>
    <scope>NUCLEOTIDE SEQUENCE [LARGE SCALE GENOMIC DNA]</scope>
    <source>
        <strain evidence="2 3">DSM 45779</strain>
    </source>
</reference>
<feature type="transmembrane region" description="Helical" evidence="1">
    <location>
        <begin position="32"/>
        <end position="54"/>
    </location>
</feature>
<evidence type="ECO:0000256" key="1">
    <source>
        <dbReference type="SAM" id="Phobius"/>
    </source>
</evidence>
<accession>A0A4Q7V4E7</accession>
<keyword evidence="1" id="KW-0472">Membrane</keyword>
<keyword evidence="1" id="KW-1133">Transmembrane helix</keyword>
<comment type="caution">
    <text evidence="2">The sequence shown here is derived from an EMBL/GenBank/DDBJ whole genome shotgun (WGS) entry which is preliminary data.</text>
</comment>
<sequence>MTAALRTGSGRATGRRWSLSRPARSALRGGHVVLGVARTGMALVMLVTATLLSVRKPGRRVRSLTGNRKVA</sequence>
<keyword evidence="3" id="KW-1185">Reference proteome</keyword>
<dbReference type="EMBL" id="SHKL01000001">
    <property type="protein sequence ID" value="RZT88955.1"/>
    <property type="molecule type" value="Genomic_DNA"/>
</dbReference>
<dbReference type="RefSeq" id="WP_130293135.1">
    <property type="nucleotide sequence ID" value="NZ_SHKL01000001.1"/>
</dbReference>
<organism evidence="2 3">
    <name type="scientific">Pseudonocardia sediminis</name>
    <dbReference type="NCBI Taxonomy" id="1397368"/>
    <lineage>
        <taxon>Bacteria</taxon>
        <taxon>Bacillati</taxon>
        <taxon>Actinomycetota</taxon>
        <taxon>Actinomycetes</taxon>
        <taxon>Pseudonocardiales</taxon>
        <taxon>Pseudonocardiaceae</taxon>
        <taxon>Pseudonocardia</taxon>
    </lineage>
</organism>
<proteinExistence type="predicted"/>
<dbReference type="AlphaFoldDB" id="A0A4Q7V4E7"/>
<evidence type="ECO:0000313" key="3">
    <source>
        <dbReference type="Proteomes" id="UP000291591"/>
    </source>
</evidence>
<gene>
    <name evidence="2" type="ORF">EV383_5909</name>
</gene>
<keyword evidence="1" id="KW-0812">Transmembrane</keyword>
<name>A0A4Q7V4E7_PSEST</name>